<name>A0AAV2T0F8_CALDB</name>
<dbReference type="InterPro" id="IPR051852">
    <property type="entry name" value="Alpha-type_PK"/>
</dbReference>
<feature type="compositionally biased region" description="Polar residues" evidence="6">
    <location>
        <begin position="341"/>
        <end position="352"/>
    </location>
</feature>
<accession>A0AAV2T0F8</accession>
<dbReference type="InterPro" id="IPR011990">
    <property type="entry name" value="TPR-like_helical_dom_sf"/>
</dbReference>
<feature type="compositionally biased region" description="Basic and acidic residues" evidence="6">
    <location>
        <begin position="312"/>
        <end position="321"/>
    </location>
</feature>
<dbReference type="Gene3D" id="3.30.200.20">
    <property type="entry name" value="Phosphorylase Kinase, domain 1"/>
    <property type="match status" value="1"/>
</dbReference>
<dbReference type="Proteomes" id="UP001497525">
    <property type="component" value="Unassembled WGS sequence"/>
</dbReference>
<dbReference type="GO" id="GO:0004686">
    <property type="term" value="F:elongation factor-2 kinase activity"/>
    <property type="evidence" value="ECO:0007669"/>
    <property type="project" value="InterPro"/>
</dbReference>
<keyword evidence="1" id="KW-0723">Serine/threonine-protein kinase</keyword>
<evidence type="ECO:0000256" key="3">
    <source>
        <dbReference type="ARBA" id="ARBA00022741"/>
    </source>
</evidence>
<sequence length="975" mass="107661">MDCFTNDAEADDPASQETRLDAEFKVPVRSVTSKSAKLWKRALKKLRSLDLDPWVDFPTHSIPTRTAVRHRYSAIKKKWVVDKVRVKIETVPFDRGAMRECFRLKKLPQSESCTNDWHRASNYVAKRYVTATDKKVYFDDVRLQMEAKLWGEAFNRQNPPKKVDIFQLSVLELNELEKSPANAVGDCCDSPVQFYHIERYMEGEYRKYNSNSGFVDEQLRNTPQAFSHFTFERSGHRLLVVDIQGVGDLYTDPQIHTSDGVGYSDGNLGPRGMALFFHSHRCNPLCEWLGLTPFDLGPTELGLDTAEDEENERNGGAKNEEYVPGSPDSMFNNAWADKDQSPPSNTKNSKLMKSQKPCSPLGCRRRSVSFNHNPHKTRNLSTSYGPTVVKSTENMQSTAILSSRRRCESFSLVPNEFRSNSLGVLVFDASSRSNLDEDVLSLNAFAALKLDTDLHGSALADVSQSLAFHTPLLSLNAHGIPPPQNGDCFPRPILTLDPAPFSCNRRSRDRAASGDSGYSGLLSFMTPSYFGESESVDRGDLHALSSASFVDGQLDTVFNPDSLISGSTTSLVEFSLPTSPVFPSFGTSSFRFPPSSAVQSSTGDEWSGGGLFPVFANGSAIVNSLSFVPPGGGRVNNRVPRRRNWSESSDVDLEEDRRITGNLLHQLMHESQRPSCADHPTNLDQEIGHSILGQIHHELARLYEAGRFASSSKGGWSHGGLGGHLGGEAVESNDLSHPHSPDDYDELFETSNDLLVDWSAVLFHELHAAQLGCLEAMIVMAHYYLGLPTQLLLDCPIKPNQADIRKGIDFLWRAAEGGDRRCMILLARYLDISAGMSNPAYKQKEKVDDFLLLPALLSVSPDLLPSASPEAWVEAVGWYRRAVDAAVVGSDCQGAPDEGLDAEGRYDAAEDLLPVYRILARMAEMYAVGGFGLKQDNDMAGDLYNQAGELASSARQGRLAATYFDLGEEAYSKSS</sequence>
<dbReference type="CDD" id="cd16967">
    <property type="entry name" value="Alpha_kinase_eEF2K"/>
    <property type="match status" value="1"/>
</dbReference>
<evidence type="ECO:0000313" key="8">
    <source>
        <dbReference type="EMBL" id="CAL5130659.1"/>
    </source>
</evidence>
<proteinExistence type="predicted"/>
<dbReference type="PROSITE" id="PS51158">
    <property type="entry name" value="ALPHA_KINASE"/>
    <property type="match status" value="1"/>
</dbReference>
<reference evidence="8" key="1">
    <citation type="submission" date="2024-06" db="EMBL/GenBank/DDBJ databases">
        <authorList>
            <person name="Liu X."/>
            <person name="Lenzi L."/>
            <person name="Haldenby T S."/>
            <person name="Uol C."/>
        </authorList>
    </citation>
    <scope>NUCLEOTIDE SEQUENCE</scope>
</reference>
<feature type="region of interest" description="Disordered" evidence="6">
    <location>
        <begin position="307"/>
        <end position="386"/>
    </location>
</feature>
<dbReference type="InterPro" id="IPR047588">
    <property type="entry name" value="eEF2K_a_kinase_dom"/>
</dbReference>
<evidence type="ECO:0000256" key="2">
    <source>
        <dbReference type="ARBA" id="ARBA00022679"/>
    </source>
</evidence>
<dbReference type="FunFam" id="3.20.200.10:FF:000002">
    <property type="entry name" value="Eukaryotic elongation factor 2 kinase"/>
    <property type="match status" value="1"/>
</dbReference>
<dbReference type="InterPro" id="IPR004166">
    <property type="entry name" value="a-kinase_dom"/>
</dbReference>
<evidence type="ECO:0000313" key="9">
    <source>
        <dbReference type="Proteomes" id="UP001497525"/>
    </source>
</evidence>
<dbReference type="EMBL" id="CAXLJL010000069">
    <property type="protein sequence ID" value="CAL5130659.1"/>
    <property type="molecule type" value="Genomic_DNA"/>
</dbReference>
<organism evidence="8 9">
    <name type="scientific">Calicophoron daubneyi</name>
    <name type="common">Rumen fluke</name>
    <name type="synonym">Paramphistomum daubneyi</name>
    <dbReference type="NCBI Taxonomy" id="300641"/>
    <lineage>
        <taxon>Eukaryota</taxon>
        <taxon>Metazoa</taxon>
        <taxon>Spiralia</taxon>
        <taxon>Lophotrochozoa</taxon>
        <taxon>Platyhelminthes</taxon>
        <taxon>Trematoda</taxon>
        <taxon>Digenea</taxon>
        <taxon>Plagiorchiida</taxon>
        <taxon>Pronocephalata</taxon>
        <taxon>Paramphistomoidea</taxon>
        <taxon>Paramphistomidae</taxon>
        <taxon>Calicophoron</taxon>
    </lineage>
</organism>
<dbReference type="GO" id="GO:0005524">
    <property type="term" value="F:ATP binding"/>
    <property type="evidence" value="ECO:0007669"/>
    <property type="project" value="UniProtKB-KW"/>
</dbReference>
<dbReference type="Gene3D" id="1.25.40.10">
    <property type="entry name" value="Tetratricopeptide repeat domain"/>
    <property type="match status" value="1"/>
</dbReference>
<dbReference type="PANTHER" id="PTHR45992:SF2">
    <property type="entry name" value="EUKARYOTIC ELONGATION FACTOR 2 KINASE"/>
    <property type="match status" value="1"/>
</dbReference>
<keyword evidence="2" id="KW-0808">Transferase</keyword>
<evidence type="ECO:0000256" key="5">
    <source>
        <dbReference type="ARBA" id="ARBA00022840"/>
    </source>
</evidence>
<dbReference type="InterPro" id="IPR011009">
    <property type="entry name" value="Kinase-like_dom_sf"/>
</dbReference>
<dbReference type="PANTHER" id="PTHR45992">
    <property type="entry name" value="EUKARYOTIC ELONGATION FACTOR 2 KINASE-RELATED"/>
    <property type="match status" value="1"/>
</dbReference>
<dbReference type="Gene3D" id="3.20.200.10">
    <property type="entry name" value="MHCK/EF2 kinase"/>
    <property type="match status" value="1"/>
</dbReference>
<dbReference type="Pfam" id="PF02816">
    <property type="entry name" value="Alpha_kinase"/>
    <property type="match status" value="1"/>
</dbReference>
<evidence type="ECO:0000256" key="6">
    <source>
        <dbReference type="SAM" id="MobiDB-lite"/>
    </source>
</evidence>
<dbReference type="GO" id="GO:0031037">
    <property type="term" value="P:myosin II filament disassembly"/>
    <property type="evidence" value="ECO:0007669"/>
    <property type="project" value="TreeGrafter"/>
</dbReference>
<keyword evidence="4" id="KW-0418">Kinase</keyword>
<protein>
    <recommendedName>
        <fullName evidence="7">Alpha-type protein kinase domain-containing protein</fullName>
    </recommendedName>
</protein>
<comment type="caution">
    <text evidence="8">The sequence shown here is derived from an EMBL/GenBank/DDBJ whole genome shotgun (WGS) entry which is preliminary data.</text>
</comment>
<keyword evidence="5" id="KW-0067">ATP-binding</keyword>
<evidence type="ECO:0000256" key="1">
    <source>
        <dbReference type="ARBA" id="ARBA00022527"/>
    </source>
</evidence>
<gene>
    <name evidence="8" type="ORF">CDAUBV1_LOCUS2832</name>
</gene>
<keyword evidence="3" id="KW-0547">Nucleotide-binding</keyword>
<feature type="domain" description="Alpha-type protein kinase" evidence="7">
    <location>
        <begin position="71"/>
        <end position="294"/>
    </location>
</feature>
<dbReference type="SUPFAM" id="SSF56112">
    <property type="entry name" value="Protein kinase-like (PK-like)"/>
    <property type="match status" value="1"/>
</dbReference>
<evidence type="ECO:0000259" key="7">
    <source>
        <dbReference type="PROSITE" id="PS51158"/>
    </source>
</evidence>
<dbReference type="SMART" id="SM00811">
    <property type="entry name" value="Alpha_kinase"/>
    <property type="match status" value="1"/>
</dbReference>
<feature type="compositionally biased region" description="Basic residues" evidence="6">
    <location>
        <begin position="363"/>
        <end position="378"/>
    </location>
</feature>
<dbReference type="AlphaFoldDB" id="A0AAV2T0F8"/>
<dbReference type="GO" id="GO:1903013">
    <property type="term" value="P:response to differentiation-inducing factor 1"/>
    <property type="evidence" value="ECO:0007669"/>
    <property type="project" value="TreeGrafter"/>
</dbReference>
<evidence type="ECO:0000256" key="4">
    <source>
        <dbReference type="ARBA" id="ARBA00022777"/>
    </source>
</evidence>